<feature type="domain" description="HTH cro/C1-type" evidence="1">
    <location>
        <begin position="17"/>
        <end position="71"/>
    </location>
</feature>
<dbReference type="Proteomes" id="UP000622552">
    <property type="component" value="Unassembled WGS sequence"/>
</dbReference>
<reference evidence="2" key="1">
    <citation type="submission" date="2020-11" db="EMBL/GenBank/DDBJ databases">
        <title>Sequencing the genomes of 1000 actinobacteria strains.</title>
        <authorList>
            <person name="Klenk H.-P."/>
        </authorList>
    </citation>
    <scope>NUCLEOTIDE SEQUENCE</scope>
    <source>
        <strain evidence="2">DSM 45356</strain>
    </source>
</reference>
<gene>
    <name evidence="2" type="ORF">IW245_006192</name>
</gene>
<dbReference type="Gene3D" id="1.10.260.40">
    <property type="entry name" value="lambda repressor-like DNA-binding domains"/>
    <property type="match status" value="1"/>
</dbReference>
<evidence type="ECO:0000259" key="1">
    <source>
        <dbReference type="PROSITE" id="PS50943"/>
    </source>
</evidence>
<dbReference type="GO" id="GO:0003677">
    <property type="term" value="F:DNA binding"/>
    <property type="evidence" value="ECO:0007669"/>
    <property type="project" value="InterPro"/>
</dbReference>
<dbReference type="RefSeq" id="WP_197006588.1">
    <property type="nucleotide sequence ID" value="NZ_BONS01000006.1"/>
</dbReference>
<dbReference type="InterPro" id="IPR001387">
    <property type="entry name" value="Cro/C1-type_HTH"/>
</dbReference>
<dbReference type="SMART" id="SM00530">
    <property type="entry name" value="HTH_XRE"/>
    <property type="match status" value="1"/>
</dbReference>
<dbReference type="Pfam" id="PF19054">
    <property type="entry name" value="DUF5753"/>
    <property type="match status" value="1"/>
</dbReference>
<evidence type="ECO:0000313" key="3">
    <source>
        <dbReference type="Proteomes" id="UP000622552"/>
    </source>
</evidence>
<sequence>MSRREPGIWSRGLGAELRDLRDAAGLSTRLAGERVGLSASTLSRIENGKRKVTSEEVSALLVVFGVTGERRESLIELARQPEQPTWVGAGSRTGLPKSLATLISFETTATRVTNVSMLVLPGLLQTPEYTRALMRATGVSDFEAESRVATRLGRQALLSRPSPPDYVAYLDEGALRRRLGSSKVMVDQLERILKESQRPNVTIRALPSTADEVPGLDGSFLLLEFAKARPVVQLDYRRSCLFIDDAKDVETFHEAVDTLDRVALTPEDSATFIARIMADYERE</sequence>
<dbReference type="InterPro" id="IPR043917">
    <property type="entry name" value="DUF5753"/>
</dbReference>
<keyword evidence="3" id="KW-1185">Reference proteome</keyword>
<dbReference type="PROSITE" id="PS50943">
    <property type="entry name" value="HTH_CROC1"/>
    <property type="match status" value="1"/>
</dbReference>
<dbReference type="SUPFAM" id="SSF47413">
    <property type="entry name" value="lambda repressor-like DNA-binding domains"/>
    <property type="match status" value="1"/>
</dbReference>
<organism evidence="2 3">
    <name type="scientific">Longispora fulva</name>
    <dbReference type="NCBI Taxonomy" id="619741"/>
    <lineage>
        <taxon>Bacteria</taxon>
        <taxon>Bacillati</taxon>
        <taxon>Actinomycetota</taxon>
        <taxon>Actinomycetes</taxon>
        <taxon>Micromonosporales</taxon>
        <taxon>Micromonosporaceae</taxon>
        <taxon>Longispora</taxon>
    </lineage>
</organism>
<dbReference type="CDD" id="cd00093">
    <property type="entry name" value="HTH_XRE"/>
    <property type="match status" value="1"/>
</dbReference>
<name>A0A8J7GG28_9ACTN</name>
<proteinExistence type="predicted"/>
<evidence type="ECO:0000313" key="2">
    <source>
        <dbReference type="EMBL" id="MBG6139998.1"/>
    </source>
</evidence>
<dbReference type="Pfam" id="PF13560">
    <property type="entry name" value="HTH_31"/>
    <property type="match status" value="1"/>
</dbReference>
<comment type="caution">
    <text evidence="2">The sequence shown here is derived from an EMBL/GenBank/DDBJ whole genome shotgun (WGS) entry which is preliminary data.</text>
</comment>
<dbReference type="AlphaFoldDB" id="A0A8J7GG28"/>
<dbReference type="InterPro" id="IPR010982">
    <property type="entry name" value="Lambda_DNA-bd_dom_sf"/>
</dbReference>
<dbReference type="EMBL" id="JADOUF010000001">
    <property type="protein sequence ID" value="MBG6139998.1"/>
    <property type="molecule type" value="Genomic_DNA"/>
</dbReference>
<accession>A0A8J7GG28</accession>
<protein>
    <submittedName>
        <fullName evidence="2">Transcriptional regulator with XRE-family HTH domain</fullName>
    </submittedName>
</protein>